<feature type="transmembrane region" description="Helical" evidence="6">
    <location>
        <begin position="143"/>
        <end position="162"/>
    </location>
</feature>
<reference evidence="7 8" key="1">
    <citation type="submission" date="2018-11" db="EMBL/GenBank/DDBJ databases">
        <title>Genomes From Bacteria Associated with the Canine Oral Cavity: a Test Case for Automated Genome-Based Taxonomic Assignment.</title>
        <authorList>
            <person name="Coil D.A."/>
            <person name="Jospin G."/>
            <person name="Darling A.E."/>
            <person name="Wallis C."/>
            <person name="Davis I.J."/>
            <person name="Harris S."/>
            <person name="Eisen J.A."/>
            <person name="Holcombe L.J."/>
            <person name="O'Flynn C."/>
        </authorList>
    </citation>
    <scope>NUCLEOTIDE SEQUENCE [LARGE SCALE GENOMIC DNA]</scope>
    <source>
        <strain evidence="7 8">OH887_COT-365</strain>
    </source>
</reference>
<accession>A0A3P1TD38</accession>
<protein>
    <submittedName>
        <fullName evidence="7">High-affinity Fe2+/Pb2+ permease</fullName>
    </submittedName>
</protein>
<comment type="similarity">
    <text evidence="2">Belongs to the oxidase-dependent Fe transporter (OFeT) (TC 9.A.10.1) family.</text>
</comment>
<dbReference type="PANTHER" id="PTHR31632:SF2">
    <property type="entry name" value="PLASMA MEMBRANE IRON PERMEASE"/>
    <property type="match status" value="1"/>
</dbReference>
<evidence type="ECO:0000256" key="2">
    <source>
        <dbReference type="ARBA" id="ARBA00008333"/>
    </source>
</evidence>
<evidence type="ECO:0000256" key="6">
    <source>
        <dbReference type="SAM" id="Phobius"/>
    </source>
</evidence>
<gene>
    <name evidence="7" type="ORF">EII34_01630</name>
</gene>
<dbReference type="Proteomes" id="UP000280819">
    <property type="component" value="Unassembled WGS sequence"/>
</dbReference>
<evidence type="ECO:0000256" key="5">
    <source>
        <dbReference type="ARBA" id="ARBA00023136"/>
    </source>
</evidence>
<dbReference type="NCBIfam" id="NF041756">
    <property type="entry name" value="EfeU"/>
    <property type="match status" value="1"/>
</dbReference>
<feature type="transmembrane region" description="Helical" evidence="6">
    <location>
        <begin position="39"/>
        <end position="59"/>
    </location>
</feature>
<comment type="subcellular location">
    <subcellularLocation>
        <location evidence="1">Membrane</location>
        <topology evidence="1">Multi-pass membrane protein</topology>
    </subcellularLocation>
</comment>
<dbReference type="EMBL" id="RQZG01000001">
    <property type="protein sequence ID" value="RRD07208.1"/>
    <property type="molecule type" value="Genomic_DNA"/>
</dbReference>
<dbReference type="GO" id="GO:0015093">
    <property type="term" value="F:ferrous iron transmembrane transporter activity"/>
    <property type="evidence" value="ECO:0007669"/>
    <property type="project" value="TreeGrafter"/>
</dbReference>
<keyword evidence="5 6" id="KW-0472">Membrane</keyword>
<comment type="caution">
    <text evidence="7">The sequence shown here is derived from an EMBL/GenBank/DDBJ whole genome shotgun (WGS) entry which is preliminary data.</text>
</comment>
<sequence>MFLGSFLIGLREGLEASLIIGILIAYVRRQERADVVSRIWLGVAIAVLGSIALGALFTFGRYGLSFEGQELLGGGMSLLAVVMVTWMVFWMLKAGRTMKAELEASAATAIGRGWGMFWLAFISVGREGIETTLMLWAWLTEPIALLGAVAGLLVACGMGYLIYTGMLRIRFSTFFAWTGTLLIIMTAGILAYGIHDLQEARFLPGPFSGAPITPIDLRTKEVLVGFFTERPFWGAAYPFGWAFDLQDVIPPDSWPAALLKGTVGFTPLMSWLEITAWACYIGIVLPLFIKRVRHPAPRKETHEDAHAA</sequence>
<feature type="transmembrane region" description="Helical" evidence="6">
    <location>
        <begin position="71"/>
        <end position="92"/>
    </location>
</feature>
<evidence type="ECO:0000313" key="7">
    <source>
        <dbReference type="EMBL" id="RRD07208.1"/>
    </source>
</evidence>
<feature type="transmembrane region" description="Helical" evidence="6">
    <location>
        <begin position="174"/>
        <end position="194"/>
    </location>
</feature>
<dbReference type="RefSeq" id="WP_124842143.1">
    <property type="nucleotide sequence ID" value="NZ_RQZG01000001.1"/>
</dbReference>
<feature type="transmembrane region" description="Helical" evidence="6">
    <location>
        <begin position="6"/>
        <end position="27"/>
    </location>
</feature>
<dbReference type="AlphaFoldDB" id="A0A3P1TD38"/>
<keyword evidence="4 6" id="KW-1133">Transmembrane helix</keyword>
<dbReference type="InterPro" id="IPR004923">
    <property type="entry name" value="FTR1/Fip1/EfeU"/>
</dbReference>
<dbReference type="GO" id="GO:0033573">
    <property type="term" value="C:high-affinity iron permease complex"/>
    <property type="evidence" value="ECO:0007669"/>
    <property type="project" value="InterPro"/>
</dbReference>
<evidence type="ECO:0000256" key="3">
    <source>
        <dbReference type="ARBA" id="ARBA00022692"/>
    </source>
</evidence>
<evidence type="ECO:0000256" key="4">
    <source>
        <dbReference type="ARBA" id="ARBA00022989"/>
    </source>
</evidence>
<dbReference type="OrthoDB" id="7260758at2"/>
<feature type="transmembrane region" description="Helical" evidence="6">
    <location>
        <begin position="268"/>
        <end position="289"/>
    </location>
</feature>
<dbReference type="Pfam" id="PF03239">
    <property type="entry name" value="FTR1"/>
    <property type="match status" value="1"/>
</dbReference>
<organism evidence="7 8">
    <name type="scientific">Arachnia propionica</name>
    <dbReference type="NCBI Taxonomy" id="1750"/>
    <lineage>
        <taxon>Bacteria</taxon>
        <taxon>Bacillati</taxon>
        <taxon>Actinomycetota</taxon>
        <taxon>Actinomycetes</taxon>
        <taxon>Propionibacteriales</taxon>
        <taxon>Propionibacteriaceae</taxon>
        <taxon>Arachnia</taxon>
    </lineage>
</organism>
<evidence type="ECO:0000313" key="8">
    <source>
        <dbReference type="Proteomes" id="UP000280819"/>
    </source>
</evidence>
<evidence type="ECO:0000256" key="1">
    <source>
        <dbReference type="ARBA" id="ARBA00004141"/>
    </source>
</evidence>
<proteinExistence type="inferred from homology"/>
<dbReference type="PANTHER" id="PTHR31632">
    <property type="entry name" value="IRON TRANSPORTER FTH1"/>
    <property type="match status" value="1"/>
</dbReference>
<name>A0A3P1TD38_9ACTN</name>
<keyword evidence="3 6" id="KW-0812">Transmembrane</keyword>